<dbReference type="STRING" id="1147123.SAMN05443428_104139"/>
<dbReference type="OrthoDB" id="1634070at2"/>
<dbReference type="InterPro" id="IPR014195">
    <property type="entry name" value="Spore_III_AG"/>
</dbReference>
<name>A0A1T4WX80_9CLOT</name>
<dbReference type="EMBL" id="FUYH01000004">
    <property type="protein sequence ID" value="SKA81963.1"/>
    <property type="molecule type" value="Genomic_DNA"/>
</dbReference>
<sequence>MNLKKFIEKLNSNRKKSIYYLIVLLLCGVLLILIGDITSTLYSKKSKETKNTVEVNTNSNIITTSQSFEDKVKKDLIDTLSQIQGVGKVSVMIYFEGGSESVPALNVNDTNKKVEEKDSQGGVRVTTEMSKNQNVVIISEGGNSKPYIIKQINPSIGGVMVVAEGANSSEIKERILNSVKTVLNIPASKVSVMPMKK</sequence>
<keyword evidence="1" id="KW-0812">Transmembrane</keyword>
<dbReference type="RefSeq" id="WP_078695768.1">
    <property type="nucleotide sequence ID" value="NZ_FUYH01000004.1"/>
</dbReference>
<keyword evidence="3" id="KW-1185">Reference proteome</keyword>
<protein>
    <submittedName>
        <fullName evidence="2">Stage III sporulation protein AG</fullName>
    </submittedName>
</protein>
<evidence type="ECO:0000313" key="2">
    <source>
        <dbReference type="EMBL" id="SKA81963.1"/>
    </source>
</evidence>
<dbReference type="NCBIfam" id="TIGR02830">
    <property type="entry name" value="spore_III_AG"/>
    <property type="match status" value="1"/>
</dbReference>
<evidence type="ECO:0000313" key="3">
    <source>
        <dbReference type="Proteomes" id="UP000190105"/>
    </source>
</evidence>
<keyword evidence="1" id="KW-0472">Membrane</keyword>
<proteinExistence type="predicted"/>
<gene>
    <name evidence="2" type="ORF">SAMN05443428_104139</name>
</gene>
<accession>A0A1T4WX80</accession>
<dbReference type="Proteomes" id="UP000190105">
    <property type="component" value="Unassembled WGS sequence"/>
</dbReference>
<reference evidence="3" key="1">
    <citation type="submission" date="2017-02" db="EMBL/GenBank/DDBJ databases">
        <authorList>
            <person name="Varghese N."/>
            <person name="Submissions S."/>
        </authorList>
    </citation>
    <scope>NUCLEOTIDE SEQUENCE [LARGE SCALE GENOMIC DNA]</scope>
    <source>
        <strain evidence="3">USBA 833</strain>
    </source>
</reference>
<evidence type="ECO:0000256" key="1">
    <source>
        <dbReference type="SAM" id="Phobius"/>
    </source>
</evidence>
<dbReference type="AlphaFoldDB" id="A0A1T4WX80"/>
<keyword evidence="1" id="KW-1133">Transmembrane helix</keyword>
<feature type="transmembrane region" description="Helical" evidence="1">
    <location>
        <begin position="20"/>
        <end position="42"/>
    </location>
</feature>
<organism evidence="2 3">
    <name type="scientific">Caloramator quimbayensis</name>
    <dbReference type="NCBI Taxonomy" id="1147123"/>
    <lineage>
        <taxon>Bacteria</taxon>
        <taxon>Bacillati</taxon>
        <taxon>Bacillota</taxon>
        <taxon>Clostridia</taxon>
        <taxon>Eubacteriales</taxon>
        <taxon>Clostridiaceae</taxon>
        <taxon>Caloramator</taxon>
    </lineage>
</organism>